<evidence type="ECO:0008006" key="5">
    <source>
        <dbReference type="Google" id="ProtNLM"/>
    </source>
</evidence>
<keyword evidence="4" id="KW-1185">Reference proteome</keyword>
<evidence type="ECO:0000256" key="1">
    <source>
        <dbReference type="ARBA" id="ARBA00022679"/>
    </source>
</evidence>
<evidence type="ECO:0000313" key="4">
    <source>
        <dbReference type="Proteomes" id="UP000004995"/>
    </source>
</evidence>
<proteinExistence type="predicted"/>
<keyword evidence="1" id="KW-0808">Transferase</keyword>
<dbReference type="HOGENOM" id="CLU_014546_3_0_1"/>
<dbReference type="PANTHER" id="PTHR31896:SF43">
    <property type="entry name" value="PROTEIN ENHANCED PSEUDOMONAS SUSCEPTIBILITY 1"/>
    <property type="match status" value="1"/>
</dbReference>
<dbReference type="Gene3D" id="3.30.559.10">
    <property type="entry name" value="Chloramphenicol acetyltransferase-like domain"/>
    <property type="match status" value="2"/>
</dbReference>
<sequence length="464" mass="50538">MELWKAQPAGSRSCPGVSSGRSRQPRHRRPRVMHLTPCDLRVINFEYILKGVLLPNHRTRPASAVADGLASSLARALARSTLLLARLTAAEVTGSVSSGLVISLRCNGRGRRVRPRCGARGLRVSDIATPLYVPPVVRSFFPFNGVRGVDAVLESRPLLAGEDTELADGIFIAMSLNHGVADGTTLWHFFNTWSEISRSSSGGGEGYKLSTALPVLDRWFLDTCPAPIPLPFAKVEDIVQRPEYTPVQECFFHFSAEECKEAQGNGQLGDGRNGGDGDHLVAAVSSRAHVASGVPRPRPRATPGDNVLPCHRAPGTGEGATRLRRQRRDGRGRAVRRRRCPRDLDRGLGWPAWLLNRAVASFDEAREGDDLASWARNPSLLYLTPLRDPANVMTGSSPRFDMYGNDFGWGRPVAVRSGAENKVDGKVIVYEGRDGGGMALEVYLSPEAMSRLVADEEFMEAVSL</sequence>
<dbReference type="InParanoid" id="K3Y0V9"/>
<dbReference type="Pfam" id="PF02458">
    <property type="entry name" value="Transferase"/>
    <property type="match status" value="2"/>
</dbReference>
<dbReference type="InterPro" id="IPR051283">
    <property type="entry name" value="Sec_Metabolite_Acyltrans"/>
</dbReference>
<feature type="region of interest" description="Disordered" evidence="2">
    <location>
        <begin position="1"/>
        <end position="31"/>
    </location>
</feature>
<name>K3Y0V9_SETIT</name>
<dbReference type="AlphaFoldDB" id="K3Y0V9"/>
<protein>
    <recommendedName>
        <fullName evidence="5">Acetyltransferase</fullName>
    </recommendedName>
</protein>
<gene>
    <name evidence="3" type="primary">LOC101782138</name>
</gene>
<feature type="region of interest" description="Disordered" evidence="2">
    <location>
        <begin position="288"/>
        <end position="336"/>
    </location>
</feature>
<dbReference type="GO" id="GO:0005737">
    <property type="term" value="C:cytoplasm"/>
    <property type="evidence" value="ECO:0000318"/>
    <property type="project" value="GO_Central"/>
</dbReference>
<reference evidence="4" key="1">
    <citation type="journal article" date="2012" name="Nat. Biotechnol.">
        <title>Reference genome sequence of the model plant Setaria.</title>
        <authorList>
            <person name="Bennetzen J.L."/>
            <person name="Schmutz J."/>
            <person name="Wang H."/>
            <person name="Percifield R."/>
            <person name="Hawkins J."/>
            <person name="Pontaroli A.C."/>
            <person name="Estep M."/>
            <person name="Feng L."/>
            <person name="Vaughn J.N."/>
            <person name="Grimwood J."/>
            <person name="Jenkins J."/>
            <person name="Barry K."/>
            <person name="Lindquist E."/>
            <person name="Hellsten U."/>
            <person name="Deshpande S."/>
            <person name="Wang X."/>
            <person name="Wu X."/>
            <person name="Mitros T."/>
            <person name="Triplett J."/>
            <person name="Yang X."/>
            <person name="Ye C.Y."/>
            <person name="Mauro-Herrera M."/>
            <person name="Wang L."/>
            <person name="Li P."/>
            <person name="Sharma M."/>
            <person name="Sharma R."/>
            <person name="Ronald P.C."/>
            <person name="Panaud O."/>
            <person name="Kellogg E.A."/>
            <person name="Brutnell T.P."/>
            <person name="Doust A.N."/>
            <person name="Tuskan G.A."/>
            <person name="Rokhsar D."/>
            <person name="Devos K.M."/>
        </authorList>
    </citation>
    <scope>NUCLEOTIDE SEQUENCE [LARGE SCALE GENOMIC DNA]</scope>
    <source>
        <strain evidence="4">cv. Yugu1</strain>
    </source>
</reference>
<dbReference type="OMA" id="HIECSIS"/>
<dbReference type="eggNOG" id="ENOG502QVP8">
    <property type="taxonomic scope" value="Eukaryota"/>
</dbReference>
<evidence type="ECO:0000256" key="2">
    <source>
        <dbReference type="SAM" id="MobiDB-lite"/>
    </source>
</evidence>
<organism evidence="3 4">
    <name type="scientific">Setaria italica</name>
    <name type="common">Foxtail millet</name>
    <name type="synonym">Panicum italicum</name>
    <dbReference type="NCBI Taxonomy" id="4555"/>
    <lineage>
        <taxon>Eukaryota</taxon>
        <taxon>Viridiplantae</taxon>
        <taxon>Streptophyta</taxon>
        <taxon>Embryophyta</taxon>
        <taxon>Tracheophyta</taxon>
        <taxon>Spermatophyta</taxon>
        <taxon>Magnoliopsida</taxon>
        <taxon>Liliopsida</taxon>
        <taxon>Poales</taxon>
        <taxon>Poaceae</taxon>
        <taxon>PACMAD clade</taxon>
        <taxon>Panicoideae</taxon>
        <taxon>Panicodae</taxon>
        <taxon>Paniceae</taxon>
        <taxon>Cenchrinae</taxon>
        <taxon>Setaria</taxon>
    </lineage>
</organism>
<dbReference type="Gramene" id="KQL10469">
    <property type="protein sequence ID" value="KQL10469"/>
    <property type="gene ID" value="SETIT_007820mg"/>
</dbReference>
<dbReference type="EMBL" id="AGNK02002402">
    <property type="status" value="NOT_ANNOTATED_CDS"/>
    <property type="molecule type" value="Genomic_DNA"/>
</dbReference>
<evidence type="ECO:0000313" key="3">
    <source>
        <dbReference type="EnsemblPlants" id="KQL10469"/>
    </source>
</evidence>
<accession>K3Y0V9</accession>
<dbReference type="Proteomes" id="UP000004995">
    <property type="component" value="Unassembled WGS sequence"/>
</dbReference>
<dbReference type="STRING" id="4555.K3Y0V9"/>
<dbReference type="EnsemblPlants" id="KQL10469">
    <property type="protein sequence ID" value="KQL10469"/>
    <property type="gene ID" value="SETIT_007820mg"/>
</dbReference>
<dbReference type="InterPro" id="IPR023213">
    <property type="entry name" value="CAT-like_dom_sf"/>
</dbReference>
<feature type="compositionally biased region" description="Basic residues" evidence="2">
    <location>
        <begin position="322"/>
        <end position="336"/>
    </location>
</feature>
<dbReference type="PANTHER" id="PTHR31896">
    <property type="entry name" value="FAMILY REGULATORY PROTEIN, PUTATIVE (AFU_ORTHOLOGUE AFUA_3G14730)-RELATED"/>
    <property type="match status" value="1"/>
</dbReference>
<dbReference type="GO" id="GO:0016747">
    <property type="term" value="F:acyltransferase activity, transferring groups other than amino-acyl groups"/>
    <property type="evidence" value="ECO:0000318"/>
    <property type="project" value="GO_Central"/>
</dbReference>
<reference evidence="3" key="2">
    <citation type="submission" date="2018-08" db="UniProtKB">
        <authorList>
            <consortium name="EnsemblPlants"/>
        </authorList>
    </citation>
    <scope>IDENTIFICATION</scope>
    <source>
        <strain evidence="3">Yugu1</strain>
    </source>
</reference>